<dbReference type="InterPro" id="IPR050807">
    <property type="entry name" value="TransReg_Diox_bact_type"/>
</dbReference>
<dbReference type="GO" id="GO:0003677">
    <property type="term" value="F:DNA binding"/>
    <property type="evidence" value="ECO:0007669"/>
    <property type="project" value="UniProtKB-KW"/>
</dbReference>
<dbReference type="AlphaFoldDB" id="A0A6N7QCK9"/>
<dbReference type="Pfam" id="PF01381">
    <property type="entry name" value="HTH_3"/>
    <property type="match status" value="1"/>
</dbReference>
<dbReference type="PANTHER" id="PTHR46797">
    <property type="entry name" value="HTH-TYPE TRANSCRIPTIONAL REGULATOR"/>
    <property type="match status" value="1"/>
</dbReference>
<comment type="caution">
    <text evidence="3">The sequence shown here is derived from an EMBL/GenBank/DDBJ whole genome shotgun (WGS) entry which is preliminary data.</text>
</comment>
<name>A0A6N7QCK9_9BACT</name>
<feature type="domain" description="HTH cro/C1-type" evidence="2">
    <location>
        <begin position="14"/>
        <end position="68"/>
    </location>
</feature>
<organism evidence="3 4">
    <name type="scientific">Polyangium spumosum</name>
    <dbReference type="NCBI Taxonomy" id="889282"/>
    <lineage>
        <taxon>Bacteria</taxon>
        <taxon>Pseudomonadati</taxon>
        <taxon>Myxococcota</taxon>
        <taxon>Polyangia</taxon>
        <taxon>Polyangiales</taxon>
        <taxon>Polyangiaceae</taxon>
        <taxon>Polyangium</taxon>
    </lineage>
</organism>
<keyword evidence="1" id="KW-0238">DNA-binding</keyword>
<dbReference type="PROSITE" id="PS50943">
    <property type="entry name" value="HTH_CROC1"/>
    <property type="match status" value="1"/>
</dbReference>
<keyword evidence="4" id="KW-1185">Reference proteome</keyword>
<dbReference type="EMBL" id="WJIE01000043">
    <property type="protein sequence ID" value="MRG98621.1"/>
    <property type="molecule type" value="Genomic_DNA"/>
</dbReference>
<protein>
    <submittedName>
        <fullName evidence="3">Helix-turn-helix domain-containing protein</fullName>
    </submittedName>
</protein>
<dbReference type="Proteomes" id="UP000440224">
    <property type="component" value="Unassembled WGS sequence"/>
</dbReference>
<evidence type="ECO:0000256" key="1">
    <source>
        <dbReference type="ARBA" id="ARBA00023125"/>
    </source>
</evidence>
<dbReference type="CDD" id="cd00093">
    <property type="entry name" value="HTH_XRE"/>
    <property type="match status" value="1"/>
</dbReference>
<dbReference type="GO" id="GO:0005829">
    <property type="term" value="C:cytosol"/>
    <property type="evidence" value="ECO:0007669"/>
    <property type="project" value="TreeGrafter"/>
</dbReference>
<evidence type="ECO:0000259" key="2">
    <source>
        <dbReference type="PROSITE" id="PS50943"/>
    </source>
</evidence>
<dbReference type="GO" id="GO:0003700">
    <property type="term" value="F:DNA-binding transcription factor activity"/>
    <property type="evidence" value="ECO:0007669"/>
    <property type="project" value="TreeGrafter"/>
</dbReference>
<evidence type="ECO:0000313" key="4">
    <source>
        <dbReference type="Proteomes" id="UP000440224"/>
    </source>
</evidence>
<dbReference type="InterPro" id="IPR010982">
    <property type="entry name" value="Lambda_DNA-bd_dom_sf"/>
</dbReference>
<reference evidence="3 4" key="1">
    <citation type="submission" date="2019-10" db="EMBL/GenBank/DDBJ databases">
        <title>A soil myxobacterium in the family Polyangiaceae.</title>
        <authorList>
            <person name="Li Y."/>
            <person name="Wang J."/>
        </authorList>
    </citation>
    <scope>NUCLEOTIDE SEQUENCE [LARGE SCALE GENOMIC DNA]</scope>
    <source>
        <strain evidence="3 4">DSM 14734</strain>
    </source>
</reference>
<proteinExistence type="predicted"/>
<dbReference type="SUPFAM" id="SSF47413">
    <property type="entry name" value="lambda repressor-like DNA-binding domains"/>
    <property type="match status" value="1"/>
</dbReference>
<gene>
    <name evidence="3" type="ORF">GF068_42930</name>
</gene>
<evidence type="ECO:0000313" key="3">
    <source>
        <dbReference type="EMBL" id="MRG98621.1"/>
    </source>
</evidence>
<dbReference type="Gene3D" id="1.10.260.40">
    <property type="entry name" value="lambda repressor-like DNA-binding domains"/>
    <property type="match status" value="1"/>
</dbReference>
<sequence length="79" mass="8675">MTGNGLEQIFGQVVREVRIEVGISQEELADRAQLHRTYVSLLERGKRNPSLNVVQALAAALGTTMTRLVSGVEARQGRK</sequence>
<accession>A0A6N7QCK9</accession>
<dbReference type="InterPro" id="IPR001387">
    <property type="entry name" value="Cro/C1-type_HTH"/>
</dbReference>
<dbReference type="PANTHER" id="PTHR46797:SF1">
    <property type="entry name" value="METHYLPHOSPHONATE SYNTHASE"/>
    <property type="match status" value="1"/>
</dbReference>
<dbReference type="SMART" id="SM00530">
    <property type="entry name" value="HTH_XRE"/>
    <property type="match status" value="1"/>
</dbReference>
<dbReference type="RefSeq" id="WP_206079678.1">
    <property type="nucleotide sequence ID" value="NZ_WJIE01000043.1"/>
</dbReference>